<dbReference type="InterPro" id="IPR001034">
    <property type="entry name" value="DeoR_HTH"/>
</dbReference>
<evidence type="ECO:0000256" key="1">
    <source>
        <dbReference type="ARBA" id="ARBA00023015"/>
    </source>
</evidence>
<name>A0A543AQ38_9ACTN</name>
<dbReference type="AlphaFoldDB" id="A0A543AQ38"/>
<gene>
    <name evidence="5" type="ORF">FB566_0186</name>
</gene>
<feature type="domain" description="HTH deoR-type" evidence="4">
    <location>
        <begin position="4"/>
        <end position="59"/>
    </location>
</feature>
<protein>
    <submittedName>
        <fullName evidence="5">Putative DNA-binding transcriptional regulator YafY</fullName>
    </submittedName>
</protein>
<dbReference type="PIRSF" id="PIRSF016838">
    <property type="entry name" value="PafC"/>
    <property type="match status" value="1"/>
</dbReference>
<keyword evidence="6" id="KW-1185">Reference proteome</keyword>
<dbReference type="Pfam" id="PF08279">
    <property type="entry name" value="HTH_11"/>
    <property type="match status" value="1"/>
</dbReference>
<evidence type="ECO:0000256" key="2">
    <source>
        <dbReference type="ARBA" id="ARBA00023125"/>
    </source>
</evidence>
<comment type="caution">
    <text evidence="5">The sequence shown here is derived from an EMBL/GenBank/DDBJ whole genome shotgun (WGS) entry which is preliminary data.</text>
</comment>
<keyword evidence="2 5" id="KW-0238">DNA-binding</keyword>
<dbReference type="SUPFAM" id="SSF46785">
    <property type="entry name" value="Winged helix' DNA-binding domain"/>
    <property type="match status" value="1"/>
</dbReference>
<dbReference type="PANTHER" id="PTHR34580:SF3">
    <property type="entry name" value="PROTEIN PAFB"/>
    <property type="match status" value="1"/>
</dbReference>
<dbReference type="RefSeq" id="WP_142033999.1">
    <property type="nucleotide sequence ID" value="NZ_JBHTGS010000002.1"/>
</dbReference>
<keyword evidence="1" id="KW-0805">Transcription regulation</keyword>
<evidence type="ECO:0000313" key="6">
    <source>
        <dbReference type="Proteomes" id="UP000317043"/>
    </source>
</evidence>
<dbReference type="PROSITE" id="PS52050">
    <property type="entry name" value="WYL"/>
    <property type="match status" value="1"/>
</dbReference>
<dbReference type="InterPro" id="IPR036390">
    <property type="entry name" value="WH_DNA-bd_sf"/>
</dbReference>
<proteinExistence type="predicted"/>
<evidence type="ECO:0000313" key="5">
    <source>
        <dbReference type="EMBL" id="TQL74700.1"/>
    </source>
</evidence>
<dbReference type="Proteomes" id="UP000317043">
    <property type="component" value="Unassembled WGS sequence"/>
</dbReference>
<dbReference type="InterPro" id="IPR051534">
    <property type="entry name" value="CBASS_pafABC_assoc_protein"/>
</dbReference>
<keyword evidence="3" id="KW-0804">Transcription</keyword>
<sequence length="321" mass="36027">MADVTRRMLALMATLQTGRRFSGEELADRLEVSTRTLRRDVERLRGYGYPVTTQPGPSGYYRLGAGTTLPPMVFDDEEAVATLIGLAMVTSGVDGAHPGRLDDAARRAFGRIDQLLPTSLRPKVRALRGSLETSLQPVPTTDPGTLVTIAQAAQRHQVVTFDYRSASGVGSVRRVEPYRHVLRFLRWYLLGWDLDRADWRVFRVDRIDAPRITGTPFPPRELPADSAEEYLRTAMRGDRREVVVTIDAAGETVADVFTWQDCTIESLAPDRTRLTVWIESPQWLILKLAQLDADFTVAAPEPFRDWCRTFAARLAASMEDH</sequence>
<accession>A0A543AQ38</accession>
<evidence type="ECO:0000256" key="3">
    <source>
        <dbReference type="ARBA" id="ARBA00023163"/>
    </source>
</evidence>
<dbReference type="EMBL" id="VFOW01000001">
    <property type="protein sequence ID" value="TQL74700.1"/>
    <property type="molecule type" value="Genomic_DNA"/>
</dbReference>
<dbReference type="InterPro" id="IPR026881">
    <property type="entry name" value="WYL_dom"/>
</dbReference>
<dbReference type="OrthoDB" id="3616433at2"/>
<dbReference type="PANTHER" id="PTHR34580">
    <property type="match status" value="1"/>
</dbReference>
<dbReference type="InterPro" id="IPR028349">
    <property type="entry name" value="PafC-like"/>
</dbReference>
<dbReference type="InParanoid" id="A0A543AQ38"/>
<dbReference type="GO" id="GO:0003677">
    <property type="term" value="F:DNA binding"/>
    <property type="evidence" value="ECO:0007669"/>
    <property type="project" value="UniProtKB-KW"/>
</dbReference>
<dbReference type="GO" id="GO:0003700">
    <property type="term" value="F:DNA-binding transcription factor activity"/>
    <property type="evidence" value="ECO:0007669"/>
    <property type="project" value="InterPro"/>
</dbReference>
<dbReference type="Pfam" id="PF13280">
    <property type="entry name" value="WYL"/>
    <property type="match status" value="1"/>
</dbReference>
<organism evidence="5 6">
    <name type="scientific">Stackebrandtia endophytica</name>
    <dbReference type="NCBI Taxonomy" id="1496996"/>
    <lineage>
        <taxon>Bacteria</taxon>
        <taxon>Bacillati</taxon>
        <taxon>Actinomycetota</taxon>
        <taxon>Actinomycetes</taxon>
        <taxon>Glycomycetales</taxon>
        <taxon>Glycomycetaceae</taxon>
        <taxon>Stackebrandtia</taxon>
    </lineage>
</organism>
<dbReference type="InterPro" id="IPR036388">
    <property type="entry name" value="WH-like_DNA-bd_sf"/>
</dbReference>
<dbReference type="InterPro" id="IPR013196">
    <property type="entry name" value="HTH_11"/>
</dbReference>
<dbReference type="Gene3D" id="1.10.10.10">
    <property type="entry name" value="Winged helix-like DNA-binding domain superfamily/Winged helix DNA-binding domain"/>
    <property type="match status" value="1"/>
</dbReference>
<dbReference type="PROSITE" id="PS00894">
    <property type="entry name" value="HTH_DEOR_1"/>
    <property type="match status" value="1"/>
</dbReference>
<dbReference type="PROSITE" id="PS51000">
    <property type="entry name" value="HTH_DEOR_2"/>
    <property type="match status" value="1"/>
</dbReference>
<dbReference type="InterPro" id="IPR018356">
    <property type="entry name" value="Tscrpt_reg_HTH_DeoR_CS"/>
</dbReference>
<reference evidence="5 6" key="1">
    <citation type="submission" date="2019-06" db="EMBL/GenBank/DDBJ databases">
        <title>Sequencing the genomes of 1000 actinobacteria strains.</title>
        <authorList>
            <person name="Klenk H.-P."/>
        </authorList>
    </citation>
    <scope>NUCLEOTIDE SEQUENCE [LARGE SCALE GENOMIC DNA]</scope>
    <source>
        <strain evidence="5 6">DSM 45928</strain>
    </source>
</reference>
<evidence type="ECO:0000259" key="4">
    <source>
        <dbReference type="PROSITE" id="PS51000"/>
    </source>
</evidence>